<evidence type="ECO:0000256" key="3">
    <source>
        <dbReference type="ARBA" id="ARBA00022475"/>
    </source>
</evidence>
<gene>
    <name evidence="9" type="ORF">GT019_13255</name>
</gene>
<keyword evidence="3" id="KW-1003">Cell membrane</keyword>
<comment type="subcellular location">
    <subcellularLocation>
        <location evidence="1 7">Cell membrane</location>
        <topology evidence="1 7">Multi-pass membrane protein</topology>
    </subcellularLocation>
</comment>
<feature type="domain" description="ABC transmembrane type-1" evidence="8">
    <location>
        <begin position="75"/>
        <end position="309"/>
    </location>
</feature>
<comment type="caution">
    <text evidence="9">The sequence shown here is derived from an EMBL/GenBank/DDBJ whole genome shotgun (WGS) entry which is preliminary data.</text>
</comment>
<evidence type="ECO:0000256" key="4">
    <source>
        <dbReference type="ARBA" id="ARBA00022692"/>
    </source>
</evidence>
<keyword evidence="2 7" id="KW-0813">Transport</keyword>
<dbReference type="EMBL" id="JAAAMV010000009">
    <property type="protein sequence ID" value="NBD24846.1"/>
    <property type="molecule type" value="Genomic_DNA"/>
</dbReference>
<comment type="similarity">
    <text evidence="7">Belongs to the binding-protein-dependent transport system permease family.</text>
</comment>
<evidence type="ECO:0000259" key="8">
    <source>
        <dbReference type="PROSITE" id="PS50928"/>
    </source>
</evidence>
<organism evidence="9 10">
    <name type="scientific">Paenibacillus glycinis</name>
    <dbReference type="NCBI Taxonomy" id="2697035"/>
    <lineage>
        <taxon>Bacteria</taxon>
        <taxon>Bacillati</taxon>
        <taxon>Bacillota</taxon>
        <taxon>Bacilli</taxon>
        <taxon>Bacillales</taxon>
        <taxon>Paenibacillaceae</taxon>
        <taxon>Paenibacillus</taxon>
    </lineage>
</organism>
<accession>A0ABW9XQM5</accession>
<name>A0ABW9XQM5_9BACL</name>
<dbReference type="InterPro" id="IPR035906">
    <property type="entry name" value="MetI-like_sf"/>
</dbReference>
<reference evidence="9 10" key="1">
    <citation type="submission" date="2020-01" db="EMBL/GenBank/DDBJ databases">
        <title>Paenibacillus soybeanensis sp. nov. isolated from the nodules of soybean (Glycine max(L.) Merr).</title>
        <authorList>
            <person name="Wang H."/>
        </authorList>
    </citation>
    <scope>NUCLEOTIDE SEQUENCE [LARGE SCALE GENOMIC DNA]</scope>
    <source>
        <strain evidence="9 10">T1</strain>
    </source>
</reference>
<feature type="transmembrane region" description="Helical" evidence="7">
    <location>
        <begin position="291"/>
        <end position="310"/>
    </location>
</feature>
<evidence type="ECO:0000256" key="6">
    <source>
        <dbReference type="ARBA" id="ARBA00023136"/>
    </source>
</evidence>
<feature type="transmembrane region" description="Helical" evidence="7">
    <location>
        <begin position="227"/>
        <end position="248"/>
    </location>
</feature>
<evidence type="ECO:0000256" key="1">
    <source>
        <dbReference type="ARBA" id="ARBA00004651"/>
    </source>
</evidence>
<dbReference type="RefSeq" id="WP_161743656.1">
    <property type="nucleotide sequence ID" value="NZ_JAAAMV010000009.1"/>
</dbReference>
<keyword evidence="10" id="KW-1185">Reference proteome</keyword>
<proteinExistence type="inferred from homology"/>
<dbReference type="SUPFAM" id="SSF161098">
    <property type="entry name" value="MetI-like"/>
    <property type="match status" value="1"/>
</dbReference>
<keyword evidence="6 7" id="KW-0472">Membrane</keyword>
<feature type="transmembrane region" description="Helical" evidence="7">
    <location>
        <begin position="74"/>
        <end position="100"/>
    </location>
</feature>
<evidence type="ECO:0000313" key="9">
    <source>
        <dbReference type="EMBL" id="NBD24846.1"/>
    </source>
</evidence>
<dbReference type="InterPro" id="IPR000515">
    <property type="entry name" value="MetI-like"/>
</dbReference>
<dbReference type="PROSITE" id="PS50928">
    <property type="entry name" value="ABC_TM1"/>
    <property type="match status" value="1"/>
</dbReference>
<dbReference type="Gene3D" id="1.10.3720.10">
    <property type="entry name" value="MetI-like"/>
    <property type="match status" value="1"/>
</dbReference>
<sequence length="320" mass="35786">MLKKKAARQARYDRSAYLYLLPALVLLAVFLLYPILNTFLTSFKNEYRFLTGEFAGFGLQNYADIFKDATFGRAIINTLFIAFVCIPASMVAALTISLLLNAIERWQGFYMTLFYLPQVTNVIAAGLVFAFMFNSNFGLVNTVLGWVGIDPVAWIKGEGIAASPKLYYEAYARCLFILFVYTVWQGISLKIILFMGGLQNINKQYYLAAKVDGTSSWRIIRKITLPLLSPTTVYVFITSVITAFKAYAQVISLFGSHYGPPGDDSKMMITLVGYMMDAMGDYLTPGSISKASAAAMILVLLVMLVTIVQFKLTKKRVHYN</sequence>
<keyword evidence="4 7" id="KW-0812">Transmembrane</keyword>
<dbReference type="PANTHER" id="PTHR30193:SF37">
    <property type="entry name" value="INNER MEMBRANE ABC TRANSPORTER PERMEASE PROTEIN YCJO"/>
    <property type="match status" value="1"/>
</dbReference>
<evidence type="ECO:0000256" key="5">
    <source>
        <dbReference type="ARBA" id="ARBA00022989"/>
    </source>
</evidence>
<evidence type="ECO:0000256" key="2">
    <source>
        <dbReference type="ARBA" id="ARBA00022448"/>
    </source>
</evidence>
<dbReference type="InterPro" id="IPR051393">
    <property type="entry name" value="ABC_transporter_permease"/>
</dbReference>
<evidence type="ECO:0000313" key="10">
    <source>
        <dbReference type="Proteomes" id="UP000665561"/>
    </source>
</evidence>
<dbReference type="Proteomes" id="UP000665561">
    <property type="component" value="Unassembled WGS sequence"/>
</dbReference>
<dbReference type="CDD" id="cd06261">
    <property type="entry name" value="TM_PBP2"/>
    <property type="match status" value="1"/>
</dbReference>
<dbReference type="Pfam" id="PF00528">
    <property type="entry name" value="BPD_transp_1"/>
    <property type="match status" value="1"/>
</dbReference>
<keyword evidence="5 7" id="KW-1133">Transmembrane helix</keyword>
<dbReference type="PANTHER" id="PTHR30193">
    <property type="entry name" value="ABC TRANSPORTER PERMEASE PROTEIN"/>
    <property type="match status" value="1"/>
</dbReference>
<feature type="transmembrane region" description="Helical" evidence="7">
    <location>
        <begin position="170"/>
        <end position="193"/>
    </location>
</feature>
<protein>
    <submittedName>
        <fullName evidence="9">ABC transporter permease subunit</fullName>
    </submittedName>
</protein>
<feature type="transmembrane region" description="Helical" evidence="7">
    <location>
        <begin position="112"/>
        <end position="133"/>
    </location>
</feature>
<feature type="transmembrane region" description="Helical" evidence="7">
    <location>
        <begin position="16"/>
        <end position="36"/>
    </location>
</feature>
<evidence type="ECO:0000256" key="7">
    <source>
        <dbReference type="RuleBase" id="RU363032"/>
    </source>
</evidence>